<dbReference type="EMBL" id="CP040558">
    <property type="protein sequence ID" value="QCU73718.1"/>
    <property type="molecule type" value="Genomic_DNA"/>
</dbReference>
<proteinExistence type="predicted"/>
<dbReference type="InterPro" id="IPR029063">
    <property type="entry name" value="SAM-dependent_MTases_sf"/>
</dbReference>
<dbReference type="GO" id="GO:0008757">
    <property type="term" value="F:S-adenosylmethionine-dependent methyltransferase activity"/>
    <property type="evidence" value="ECO:0007669"/>
    <property type="project" value="InterPro"/>
</dbReference>
<protein>
    <submittedName>
        <fullName evidence="2">Class I SAM-dependent methyltransferase</fullName>
    </submittedName>
</protein>
<evidence type="ECO:0000259" key="1">
    <source>
        <dbReference type="Pfam" id="PF08241"/>
    </source>
</evidence>
<dbReference type="InterPro" id="IPR013216">
    <property type="entry name" value="Methyltransf_11"/>
</dbReference>
<dbReference type="GeneID" id="88774835"/>
<reference evidence="2 3" key="1">
    <citation type="submission" date="2019-05" db="EMBL/GenBank/DDBJ databases">
        <title>Complete genome sequence of Pseudoalteromonas sp. 16-SW-7(T) isolated from the Okhotsk Sea, Russia.</title>
        <authorList>
            <person name="Nguyen T.H."/>
            <person name="Nedashkovskaya O.I."/>
            <person name="Kim S.-G."/>
        </authorList>
    </citation>
    <scope>NUCLEOTIDE SEQUENCE [LARGE SCALE GENOMIC DNA]</scope>
    <source>
        <strain evidence="2 3">16-SW-7</strain>
    </source>
</reference>
<dbReference type="AlphaFoldDB" id="A0A4P9IZX4"/>
<dbReference type="CDD" id="cd02440">
    <property type="entry name" value="AdoMet_MTases"/>
    <property type="match status" value="1"/>
</dbReference>
<dbReference type="KEGG" id="pdv:FFU37_04180"/>
<dbReference type="Pfam" id="PF08241">
    <property type="entry name" value="Methyltransf_11"/>
    <property type="match status" value="1"/>
</dbReference>
<dbReference type="GO" id="GO:0032259">
    <property type="term" value="P:methylation"/>
    <property type="evidence" value="ECO:0007669"/>
    <property type="project" value="UniProtKB-KW"/>
</dbReference>
<accession>A0A4P9IZX4</accession>
<sequence length="306" mass="35044">MHWDHYWDITKALSSFGDSNSPLGYPEEVLIFWESVVKDKKENKSYLDLGTGKGALALWIQSILTRNNIKGKVSGCDLANIKKAKIISSADEINEAINKVEFKFNTPLELLPYPSNSFDLLVSQFGFEYSKWSESLPEAMRVLKDNGEIILMMHHPDSVITNDCRGGKKILSWFLTEKIFDDLATIISLKLSGEDLSFNKRNKQIIQKIQSLEVHNDGEQVWFMDIMSQISKLMISLTKESEIALIELKNAVNKQIDRLEDQLSVAFEEQEIKNKIQATQIKSKGIKTERFYVDKALFSWKVTINK</sequence>
<name>A0A4P9IZX4_9GAMM</name>
<dbReference type="Proteomes" id="UP000310065">
    <property type="component" value="Chromosome L1"/>
</dbReference>
<keyword evidence="2" id="KW-0489">Methyltransferase</keyword>
<keyword evidence="2" id="KW-0808">Transferase</keyword>
<evidence type="ECO:0000313" key="2">
    <source>
        <dbReference type="EMBL" id="QCU73718.1"/>
    </source>
</evidence>
<dbReference type="SUPFAM" id="SSF53335">
    <property type="entry name" value="S-adenosyl-L-methionine-dependent methyltransferases"/>
    <property type="match status" value="1"/>
</dbReference>
<gene>
    <name evidence="2" type="ORF">FFU37_04180</name>
</gene>
<dbReference type="Gene3D" id="3.40.50.150">
    <property type="entry name" value="Vaccinia Virus protein VP39"/>
    <property type="match status" value="1"/>
</dbReference>
<feature type="domain" description="Methyltransferase type 11" evidence="1">
    <location>
        <begin position="47"/>
        <end position="151"/>
    </location>
</feature>
<evidence type="ECO:0000313" key="3">
    <source>
        <dbReference type="Proteomes" id="UP000310065"/>
    </source>
</evidence>
<dbReference type="RefSeq" id="WP_138488789.1">
    <property type="nucleotide sequence ID" value="NZ_CP040558.1"/>
</dbReference>
<organism evidence="2 3">
    <name type="scientific">Pseudoalteromonas distincta</name>
    <dbReference type="NCBI Taxonomy" id="77608"/>
    <lineage>
        <taxon>Bacteria</taxon>
        <taxon>Pseudomonadati</taxon>
        <taxon>Pseudomonadota</taxon>
        <taxon>Gammaproteobacteria</taxon>
        <taxon>Alteromonadales</taxon>
        <taxon>Pseudoalteromonadaceae</taxon>
        <taxon>Pseudoalteromonas</taxon>
    </lineage>
</organism>